<proteinExistence type="predicted"/>
<gene>
    <name evidence="3" type="ORF">comes_17880</name>
</gene>
<evidence type="ECO:0000313" key="4">
    <source>
        <dbReference type="Proteomes" id="UP001145109"/>
    </source>
</evidence>
<reference evidence="3" key="1">
    <citation type="submission" date="2022-09" db="EMBL/GenBank/DDBJ databases">
        <title>Draft genome sequence of Coprococcus comes strain 31264.</title>
        <authorList>
            <person name="Atsushi H."/>
            <person name="Moriya O."/>
            <person name="Mitsuo S."/>
        </authorList>
    </citation>
    <scope>NUCLEOTIDE SEQUENCE</scope>
    <source>
        <strain evidence="3">JCM 31264</strain>
    </source>
</reference>
<dbReference type="Gene3D" id="1.10.260.40">
    <property type="entry name" value="lambda repressor-like DNA-binding domains"/>
    <property type="match status" value="1"/>
</dbReference>
<evidence type="ECO:0000313" key="3">
    <source>
        <dbReference type="EMBL" id="GLG87243.1"/>
    </source>
</evidence>
<name>A0AA37QNZ0_9FIRM</name>
<accession>A0AA37QNZ0</accession>
<dbReference type="Proteomes" id="UP001145109">
    <property type="component" value="Unassembled WGS sequence"/>
</dbReference>
<dbReference type="CDD" id="cd00093">
    <property type="entry name" value="HTH_XRE"/>
    <property type="match status" value="1"/>
</dbReference>
<protein>
    <recommendedName>
        <fullName evidence="2">HTH cro/C1-type domain-containing protein</fullName>
    </recommendedName>
</protein>
<organism evidence="3 4">
    <name type="scientific">Coprococcus comes</name>
    <dbReference type="NCBI Taxonomy" id="410072"/>
    <lineage>
        <taxon>Bacteria</taxon>
        <taxon>Bacillati</taxon>
        <taxon>Bacillota</taxon>
        <taxon>Clostridia</taxon>
        <taxon>Lachnospirales</taxon>
        <taxon>Lachnospiraceae</taxon>
        <taxon>Coprococcus</taxon>
    </lineage>
</organism>
<dbReference type="InterPro" id="IPR001387">
    <property type="entry name" value="Cro/C1-type_HTH"/>
</dbReference>
<comment type="caution">
    <text evidence="3">The sequence shown here is derived from an EMBL/GenBank/DDBJ whole genome shotgun (WGS) entry which is preliminary data.</text>
</comment>
<dbReference type="PROSITE" id="PS50943">
    <property type="entry name" value="HTH_CROC1"/>
    <property type="match status" value="1"/>
</dbReference>
<feature type="domain" description="HTH cro/C1-type" evidence="2">
    <location>
        <begin position="35"/>
        <end position="88"/>
    </location>
</feature>
<evidence type="ECO:0000259" key="2">
    <source>
        <dbReference type="PROSITE" id="PS50943"/>
    </source>
</evidence>
<dbReference type="PANTHER" id="PTHR46558">
    <property type="entry name" value="TRACRIPTIONAL REGULATORY PROTEIN-RELATED-RELATED"/>
    <property type="match status" value="1"/>
</dbReference>
<dbReference type="Pfam" id="PF01381">
    <property type="entry name" value="HTH_3"/>
    <property type="match status" value="1"/>
</dbReference>
<dbReference type="InterPro" id="IPR010982">
    <property type="entry name" value="Lambda_DNA-bd_dom_sf"/>
</dbReference>
<dbReference type="SMART" id="SM00530">
    <property type="entry name" value="HTH_XRE"/>
    <property type="match status" value="1"/>
</dbReference>
<keyword evidence="1" id="KW-0238">DNA-binding</keyword>
<evidence type="ECO:0000256" key="1">
    <source>
        <dbReference type="ARBA" id="ARBA00023125"/>
    </source>
</evidence>
<dbReference type="SUPFAM" id="SSF47413">
    <property type="entry name" value="lambda repressor-like DNA-binding domains"/>
    <property type="match status" value="1"/>
</dbReference>
<reference evidence="3" key="2">
    <citation type="submission" date="2022-11" db="EMBL/GenBank/DDBJ databases">
        <title>Draft genome sequence of Coprococcus comes strain 31264.</title>
        <authorList>
            <person name="Hisatomi A."/>
            <person name="Ohkuma M."/>
            <person name="Sakamoto M."/>
        </authorList>
    </citation>
    <scope>NUCLEOTIDE SEQUENCE</scope>
    <source>
        <strain evidence="3">JCM 31264</strain>
    </source>
</reference>
<sequence>MAFLALCRVLLGYYALLYKRKEEDYGCKENRRFSKKLRQEKKVTQEQLTEIIGVSGRMISRWETGICLPDVSVYVELCEILGISLNEFLAGEDIEIANVEKNRKTP</sequence>
<dbReference type="EMBL" id="BSCI01000009">
    <property type="protein sequence ID" value="GLG87243.1"/>
    <property type="molecule type" value="Genomic_DNA"/>
</dbReference>
<dbReference type="PANTHER" id="PTHR46558:SF4">
    <property type="entry name" value="DNA-BIDING PHAGE PROTEIN"/>
    <property type="match status" value="1"/>
</dbReference>
<dbReference type="GO" id="GO:0003677">
    <property type="term" value="F:DNA binding"/>
    <property type="evidence" value="ECO:0007669"/>
    <property type="project" value="UniProtKB-KW"/>
</dbReference>
<dbReference type="RefSeq" id="WP_227120372.1">
    <property type="nucleotide sequence ID" value="NZ_BSCI01000009.1"/>
</dbReference>
<dbReference type="AlphaFoldDB" id="A0AA37QNZ0"/>